<name>A0A0V0GTQ4_SOLCH</name>
<accession>A0A0V0GTQ4</accession>
<organism evidence="1">
    <name type="scientific">Solanum chacoense</name>
    <name type="common">Chaco potato</name>
    <dbReference type="NCBI Taxonomy" id="4108"/>
    <lineage>
        <taxon>Eukaryota</taxon>
        <taxon>Viridiplantae</taxon>
        <taxon>Streptophyta</taxon>
        <taxon>Embryophyta</taxon>
        <taxon>Tracheophyta</taxon>
        <taxon>Spermatophyta</taxon>
        <taxon>Magnoliopsida</taxon>
        <taxon>eudicotyledons</taxon>
        <taxon>Gunneridae</taxon>
        <taxon>Pentapetalae</taxon>
        <taxon>asterids</taxon>
        <taxon>lamiids</taxon>
        <taxon>Solanales</taxon>
        <taxon>Solanaceae</taxon>
        <taxon>Solanoideae</taxon>
        <taxon>Solaneae</taxon>
        <taxon>Solanum</taxon>
    </lineage>
</organism>
<proteinExistence type="predicted"/>
<dbReference type="AlphaFoldDB" id="A0A0V0GTQ4"/>
<evidence type="ECO:0000313" key="1">
    <source>
        <dbReference type="EMBL" id="JAP11468.1"/>
    </source>
</evidence>
<protein>
    <submittedName>
        <fullName evidence="1">Putative ovule protein</fullName>
    </submittedName>
</protein>
<dbReference type="EMBL" id="GEDG01031270">
    <property type="protein sequence ID" value="JAP11468.1"/>
    <property type="molecule type" value="Transcribed_RNA"/>
</dbReference>
<sequence length="69" mass="8288">MIYNPKDDWIRYSEITCYNAFYEAYIFIESLVWPISTKPRMQQQPRLENLDEDNRVISNLEVNADVTNI</sequence>
<reference evidence="1" key="1">
    <citation type="submission" date="2015-12" db="EMBL/GenBank/DDBJ databases">
        <title>Gene expression during late stages of embryo sac development: a critical building block for successful pollen-pistil interactions.</title>
        <authorList>
            <person name="Liu Y."/>
            <person name="Joly V."/>
            <person name="Sabar M."/>
            <person name="Matton D.P."/>
        </authorList>
    </citation>
    <scope>NUCLEOTIDE SEQUENCE</scope>
</reference>